<dbReference type="GO" id="GO:0006777">
    <property type="term" value="P:Mo-molybdopterin cofactor biosynthetic process"/>
    <property type="evidence" value="ECO:0007669"/>
    <property type="project" value="UniProtKB-KW"/>
</dbReference>
<keyword evidence="7 8" id="KW-0501">Molybdenum cofactor biosynthesis</keyword>
<comment type="subcellular location">
    <subcellularLocation>
        <location evidence="8">Cytoplasm</location>
    </subcellularLocation>
</comment>
<comment type="domain">
    <text evidence="8">The N-terminal domain determines nucleotide recognition and specific binding, while the C-terminal domain determines the specific binding to the target protein.</text>
</comment>
<proteinExistence type="inferred from homology"/>
<dbReference type="InterPro" id="IPR029044">
    <property type="entry name" value="Nucleotide-diphossugar_trans"/>
</dbReference>
<evidence type="ECO:0000256" key="1">
    <source>
        <dbReference type="ARBA" id="ARBA00022490"/>
    </source>
</evidence>
<feature type="binding site" evidence="8">
    <location>
        <position position="100"/>
    </location>
    <ligand>
        <name>Mg(2+)</name>
        <dbReference type="ChEBI" id="CHEBI:18420"/>
    </ligand>
</feature>
<dbReference type="AlphaFoldDB" id="A0A1G9TBK6"/>
<gene>
    <name evidence="8" type="primary">mobA</name>
    <name evidence="10" type="ORF">SAMN04488090_3497</name>
</gene>
<organism evidence="10 11">
    <name type="scientific">Siphonobacter aquaeclarae</name>
    <dbReference type="NCBI Taxonomy" id="563176"/>
    <lineage>
        <taxon>Bacteria</taxon>
        <taxon>Pseudomonadati</taxon>
        <taxon>Bacteroidota</taxon>
        <taxon>Cytophagia</taxon>
        <taxon>Cytophagales</taxon>
        <taxon>Cytophagaceae</taxon>
        <taxon>Siphonobacter</taxon>
    </lineage>
</organism>
<dbReference type="HAMAP" id="MF_00316">
    <property type="entry name" value="MobA"/>
    <property type="match status" value="1"/>
</dbReference>
<sequence length="192" mass="21295">MENPVQPSPPLWGLVLAGGQSSRMGFDKAWLKYGGSPQWQVVTRLLEQVCERVLVSVRPEQLQPDGIEVIPDTRRAGPLGGVLSAFQRKPDAAWLVVAVDMPFLSEKSLEYLVSHRDISRIATAFLASDGLPEPLVTIFEPSGFSLLLDFYNRNHLSLRKFLLNAEAKLLQPVAPDELTSIDTPGQYRQATE</sequence>
<dbReference type="CDD" id="cd02503">
    <property type="entry name" value="MobA"/>
    <property type="match status" value="1"/>
</dbReference>
<feature type="binding site" evidence="8">
    <location>
        <position position="72"/>
    </location>
    <ligand>
        <name>GTP</name>
        <dbReference type="ChEBI" id="CHEBI:37565"/>
    </ligand>
</feature>
<evidence type="ECO:0000313" key="11">
    <source>
        <dbReference type="Proteomes" id="UP000198901"/>
    </source>
</evidence>
<dbReference type="RefSeq" id="WP_143011143.1">
    <property type="nucleotide sequence ID" value="NZ_FNGS01000006.1"/>
</dbReference>
<evidence type="ECO:0000259" key="9">
    <source>
        <dbReference type="Pfam" id="PF12804"/>
    </source>
</evidence>
<dbReference type="InterPro" id="IPR025877">
    <property type="entry name" value="MobA-like_NTP_Trfase"/>
</dbReference>
<dbReference type="InterPro" id="IPR013482">
    <property type="entry name" value="Molybde_CF_guanTrfase"/>
</dbReference>
<evidence type="ECO:0000256" key="7">
    <source>
        <dbReference type="ARBA" id="ARBA00023150"/>
    </source>
</evidence>
<keyword evidence="5 8" id="KW-0460">Magnesium</keyword>
<dbReference type="Gene3D" id="3.90.550.10">
    <property type="entry name" value="Spore Coat Polysaccharide Biosynthesis Protein SpsA, Chain A"/>
    <property type="match status" value="1"/>
</dbReference>
<feature type="binding site" evidence="8">
    <location>
        <begin position="16"/>
        <end position="18"/>
    </location>
    <ligand>
        <name>GTP</name>
        <dbReference type="ChEBI" id="CHEBI:37565"/>
    </ligand>
</feature>
<evidence type="ECO:0000256" key="5">
    <source>
        <dbReference type="ARBA" id="ARBA00022842"/>
    </source>
</evidence>
<dbReference type="Proteomes" id="UP000198901">
    <property type="component" value="Unassembled WGS sequence"/>
</dbReference>
<evidence type="ECO:0000256" key="4">
    <source>
        <dbReference type="ARBA" id="ARBA00022741"/>
    </source>
</evidence>
<dbReference type="GO" id="GO:0005525">
    <property type="term" value="F:GTP binding"/>
    <property type="evidence" value="ECO:0007669"/>
    <property type="project" value="UniProtKB-UniRule"/>
</dbReference>
<dbReference type="GO" id="GO:0046872">
    <property type="term" value="F:metal ion binding"/>
    <property type="evidence" value="ECO:0007669"/>
    <property type="project" value="UniProtKB-KW"/>
</dbReference>
<dbReference type="EMBL" id="FNGS01000006">
    <property type="protein sequence ID" value="SDM45091.1"/>
    <property type="molecule type" value="Genomic_DNA"/>
</dbReference>
<dbReference type="Pfam" id="PF12804">
    <property type="entry name" value="NTP_transf_3"/>
    <property type="match status" value="1"/>
</dbReference>
<keyword evidence="2 8" id="KW-0808">Transferase</keyword>
<evidence type="ECO:0000256" key="6">
    <source>
        <dbReference type="ARBA" id="ARBA00023134"/>
    </source>
</evidence>
<protein>
    <recommendedName>
        <fullName evidence="8">Probable molybdenum cofactor guanylyltransferase</fullName>
        <shortName evidence="8">MoCo guanylyltransferase</shortName>
        <ecNumber evidence="8">2.7.7.77</ecNumber>
    </recommendedName>
    <alternativeName>
        <fullName evidence="8">GTP:molybdopterin guanylyltransferase</fullName>
    </alternativeName>
    <alternativeName>
        <fullName evidence="8">Mo-MPT guanylyltransferase</fullName>
    </alternativeName>
    <alternativeName>
        <fullName evidence="8">Molybdopterin guanylyltransferase</fullName>
    </alternativeName>
    <alternativeName>
        <fullName evidence="8">Molybdopterin-guanine dinucleotide synthase</fullName>
        <shortName evidence="8">MGD synthase</shortName>
    </alternativeName>
</protein>
<dbReference type="STRING" id="563176.SAMN04488090_3497"/>
<dbReference type="PANTHER" id="PTHR19136">
    <property type="entry name" value="MOLYBDENUM COFACTOR GUANYLYLTRANSFERASE"/>
    <property type="match status" value="1"/>
</dbReference>
<dbReference type="PANTHER" id="PTHR19136:SF81">
    <property type="entry name" value="MOLYBDENUM COFACTOR GUANYLYLTRANSFERASE"/>
    <property type="match status" value="1"/>
</dbReference>
<dbReference type="EC" id="2.7.7.77" evidence="8"/>
<feature type="binding site" evidence="8">
    <location>
        <position position="28"/>
    </location>
    <ligand>
        <name>GTP</name>
        <dbReference type="ChEBI" id="CHEBI:37565"/>
    </ligand>
</feature>
<dbReference type="OrthoDB" id="9788394at2"/>
<comment type="catalytic activity">
    <reaction evidence="8">
        <text>Mo-molybdopterin + GTP + H(+) = Mo-molybdopterin guanine dinucleotide + diphosphate</text>
        <dbReference type="Rhea" id="RHEA:34243"/>
        <dbReference type="ChEBI" id="CHEBI:15378"/>
        <dbReference type="ChEBI" id="CHEBI:33019"/>
        <dbReference type="ChEBI" id="CHEBI:37565"/>
        <dbReference type="ChEBI" id="CHEBI:71302"/>
        <dbReference type="ChEBI" id="CHEBI:71310"/>
        <dbReference type="EC" id="2.7.7.77"/>
    </reaction>
</comment>
<keyword evidence="10" id="KW-0548">Nucleotidyltransferase</keyword>
<dbReference type="GO" id="GO:0005737">
    <property type="term" value="C:cytoplasm"/>
    <property type="evidence" value="ECO:0007669"/>
    <property type="project" value="UniProtKB-SubCell"/>
</dbReference>
<comment type="function">
    <text evidence="8">Transfers a GMP moiety from GTP to Mo-molybdopterin (Mo-MPT) cofactor (Moco or molybdenum cofactor) to form Mo-molybdopterin guanine dinucleotide (Mo-MGD) cofactor.</text>
</comment>
<keyword evidence="4 8" id="KW-0547">Nucleotide-binding</keyword>
<evidence type="ECO:0000256" key="8">
    <source>
        <dbReference type="HAMAP-Rule" id="MF_00316"/>
    </source>
</evidence>
<dbReference type="SUPFAM" id="SSF53448">
    <property type="entry name" value="Nucleotide-diphospho-sugar transferases"/>
    <property type="match status" value="1"/>
</dbReference>
<comment type="cofactor">
    <cofactor evidence="8">
        <name>Mg(2+)</name>
        <dbReference type="ChEBI" id="CHEBI:18420"/>
    </cofactor>
</comment>
<keyword evidence="1 8" id="KW-0963">Cytoplasm</keyword>
<feature type="domain" description="MobA-like NTP transferase" evidence="9">
    <location>
        <begin position="13"/>
        <end position="161"/>
    </location>
</feature>
<evidence type="ECO:0000256" key="3">
    <source>
        <dbReference type="ARBA" id="ARBA00022723"/>
    </source>
</evidence>
<keyword evidence="3 8" id="KW-0479">Metal-binding</keyword>
<comment type="caution">
    <text evidence="8">Lacks conserved residue(s) required for the propagation of feature annotation.</text>
</comment>
<keyword evidence="11" id="KW-1185">Reference proteome</keyword>
<accession>A0A1G9TBK6</accession>
<name>A0A1G9TBK6_9BACT</name>
<reference evidence="10 11" key="1">
    <citation type="submission" date="2016-10" db="EMBL/GenBank/DDBJ databases">
        <authorList>
            <person name="de Groot N.N."/>
        </authorList>
    </citation>
    <scope>NUCLEOTIDE SEQUENCE [LARGE SCALE GENOMIC DNA]</scope>
    <source>
        <strain evidence="10 11">DSM 21668</strain>
    </source>
</reference>
<comment type="similarity">
    <text evidence="8">Belongs to the MobA family.</text>
</comment>
<feature type="binding site" evidence="8">
    <location>
        <position position="100"/>
    </location>
    <ligand>
        <name>GTP</name>
        <dbReference type="ChEBI" id="CHEBI:37565"/>
    </ligand>
</feature>
<evidence type="ECO:0000256" key="2">
    <source>
        <dbReference type="ARBA" id="ARBA00022679"/>
    </source>
</evidence>
<evidence type="ECO:0000313" key="10">
    <source>
        <dbReference type="EMBL" id="SDM45091.1"/>
    </source>
</evidence>
<dbReference type="GO" id="GO:0061603">
    <property type="term" value="F:molybdenum cofactor guanylyltransferase activity"/>
    <property type="evidence" value="ECO:0007669"/>
    <property type="project" value="UniProtKB-EC"/>
</dbReference>
<keyword evidence="6 8" id="KW-0342">GTP-binding</keyword>